<dbReference type="GO" id="GO:0005886">
    <property type="term" value="C:plasma membrane"/>
    <property type="evidence" value="ECO:0007669"/>
    <property type="project" value="UniProtKB-SubCell"/>
</dbReference>
<gene>
    <name evidence="9" type="ORF">GCM10007852_25880</name>
</gene>
<dbReference type="GO" id="GO:0022857">
    <property type="term" value="F:transmembrane transporter activity"/>
    <property type="evidence" value="ECO:0007669"/>
    <property type="project" value="InterPro"/>
</dbReference>
<dbReference type="FunFam" id="1.10.3470.10:FF:000001">
    <property type="entry name" value="Vitamin B12 ABC transporter permease BtuC"/>
    <property type="match status" value="1"/>
</dbReference>
<evidence type="ECO:0000256" key="8">
    <source>
        <dbReference type="SAM" id="Phobius"/>
    </source>
</evidence>
<keyword evidence="7 8" id="KW-0472">Membrane</keyword>
<keyword evidence="5 8" id="KW-0812">Transmembrane</keyword>
<feature type="transmembrane region" description="Helical" evidence="8">
    <location>
        <begin position="112"/>
        <end position="137"/>
    </location>
</feature>
<dbReference type="EMBL" id="BSOT01000006">
    <property type="protein sequence ID" value="GLR71680.1"/>
    <property type="molecule type" value="Genomic_DNA"/>
</dbReference>
<dbReference type="Gene3D" id="1.10.3470.10">
    <property type="entry name" value="ABC transporter involved in vitamin B12 uptake, BtuC"/>
    <property type="match status" value="1"/>
</dbReference>
<dbReference type="GO" id="GO:0033214">
    <property type="term" value="P:siderophore-iron import into cell"/>
    <property type="evidence" value="ECO:0007669"/>
    <property type="project" value="TreeGrafter"/>
</dbReference>
<keyword evidence="10" id="KW-1185">Reference proteome</keyword>
<dbReference type="AlphaFoldDB" id="A0AA37T5A1"/>
<feature type="transmembrane region" description="Helical" evidence="8">
    <location>
        <begin position="267"/>
        <end position="294"/>
    </location>
</feature>
<evidence type="ECO:0000256" key="2">
    <source>
        <dbReference type="ARBA" id="ARBA00007935"/>
    </source>
</evidence>
<dbReference type="Proteomes" id="UP001156601">
    <property type="component" value="Unassembled WGS sequence"/>
</dbReference>
<sequence length="362" mass="39189">MQITERSFQFERVARQQKHRQALLLCICTLPFAFLLSLSIGAVDVSLWQMLASFSGDLNDVTSESNMQAMQRAIVFEIRMPRILMTMLTGAGLAICGVVLQSIFRNPLADPGLIGVSSCAALFAALGFFISSIFIVSEWLLPYFIPVMAFIGALVSVCLLFAVAGRNKQVNTLMLILAGVAINAGAMTLLGIITVIVDDSTLRQISFWSMGSYAGISASVSVMTTFVIFVGAYLLWQQKNALMLMAIGEKQAKFQGIDTERVKIRSLIIVSAMIAVCVSFTGIVGFVGLVVPHICRMLSTSHLKVLMPMCAMAGAILVCLADTLARMVIAPSELPVGLITSVIGVPVFVALIYQEKRKQMDV</sequence>
<comment type="subcellular location">
    <subcellularLocation>
        <location evidence="1">Cell membrane</location>
        <topology evidence="1">Multi-pass membrane protein</topology>
    </subcellularLocation>
</comment>
<evidence type="ECO:0000313" key="9">
    <source>
        <dbReference type="EMBL" id="GLR71680.1"/>
    </source>
</evidence>
<evidence type="ECO:0000256" key="5">
    <source>
        <dbReference type="ARBA" id="ARBA00022692"/>
    </source>
</evidence>
<proteinExistence type="inferred from homology"/>
<dbReference type="InterPro" id="IPR000522">
    <property type="entry name" value="ABC_transptr_permease_BtuC"/>
</dbReference>
<feature type="transmembrane region" description="Helical" evidence="8">
    <location>
        <begin position="306"/>
        <end position="324"/>
    </location>
</feature>
<reference evidence="9" key="1">
    <citation type="journal article" date="2014" name="Int. J. Syst. Evol. Microbiol.">
        <title>Complete genome sequence of Corynebacterium casei LMG S-19264T (=DSM 44701T), isolated from a smear-ripened cheese.</title>
        <authorList>
            <consortium name="US DOE Joint Genome Institute (JGI-PGF)"/>
            <person name="Walter F."/>
            <person name="Albersmeier A."/>
            <person name="Kalinowski J."/>
            <person name="Ruckert C."/>
        </authorList>
    </citation>
    <scope>NUCLEOTIDE SEQUENCE</scope>
    <source>
        <strain evidence="9">NBRC 110023</strain>
    </source>
</reference>
<keyword evidence="3" id="KW-0813">Transport</keyword>
<comment type="caution">
    <text evidence="9">The sequence shown here is derived from an EMBL/GenBank/DDBJ whole genome shotgun (WGS) entry which is preliminary data.</text>
</comment>
<feature type="transmembrane region" description="Helical" evidence="8">
    <location>
        <begin position="175"/>
        <end position="196"/>
    </location>
</feature>
<evidence type="ECO:0000256" key="7">
    <source>
        <dbReference type="ARBA" id="ARBA00023136"/>
    </source>
</evidence>
<keyword evidence="4" id="KW-1003">Cell membrane</keyword>
<accession>A0AA37T5A1</accession>
<dbReference type="PANTHER" id="PTHR30472:SF25">
    <property type="entry name" value="ABC TRANSPORTER PERMEASE PROTEIN MJ0876-RELATED"/>
    <property type="match status" value="1"/>
</dbReference>
<protein>
    <submittedName>
        <fullName evidence="9">Hemin ABC transporter membrane protein</fullName>
    </submittedName>
</protein>
<feature type="transmembrane region" description="Helical" evidence="8">
    <location>
        <begin position="336"/>
        <end position="353"/>
    </location>
</feature>
<dbReference type="CDD" id="cd06550">
    <property type="entry name" value="TM_ABC_iron-siderophores_like"/>
    <property type="match status" value="1"/>
</dbReference>
<evidence type="ECO:0000256" key="3">
    <source>
        <dbReference type="ARBA" id="ARBA00022448"/>
    </source>
</evidence>
<evidence type="ECO:0000256" key="6">
    <source>
        <dbReference type="ARBA" id="ARBA00022989"/>
    </source>
</evidence>
<evidence type="ECO:0000256" key="4">
    <source>
        <dbReference type="ARBA" id="ARBA00022475"/>
    </source>
</evidence>
<dbReference type="PANTHER" id="PTHR30472">
    <property type="entry name" value="FERRIC ENTEROBACTIN TRANSPORT SYSTEM PERMEASE PROTEIN"/>
    <property type="match status" value="1"/>
</dbReference>
<comment type="similarity">
    <text evidence="2">Belongs to the binding-protein-dependent transport system permease family. FecCD subfamily.</text>
</comment>
<evidence type="ECO:0000313" key="10">
    <source>
        <dbReference type="Proteomes" id="UP001156601"/>
    </source>
</evidence>
<feature type="transmembrane region" description="Helical" evidence="8">
    <location>
        <begin position="143"/>
        <end position="163"/>
    </location>
</feature>
<dbReference type="Pfam" id="PF01032">
    <property type="entry name" value="FecCD"/>
    <property type="match status" value="1"/>
</dbReference>
<feature type="transmembrane region" description="Helical" evidence="8">
    <location>
        <begin position="83"/>
        <end position="100"/>
    </location>
</feature>
<feature type="transmembrane region" description="Helical" evidence="8">
    <location>
        <begin position="21"/>
        <end position="43"/>
    </location>
</feature>
<keyword evidence="6 8" id="KW-1133">Transmembrane helix</keyword>
<organism evidence="9 10">
    <name type="scientific">Agaribacter marinus</name>
    <dbReference type="NCBI Taxonomy" id="1431249"/>
    <lineage>
        <taxon>Bacteria</taxon>
        <taxon>Pseudomonadati</taxon>
        <taxon>Pseudomonadota</taxon>
        <taxon>Gammaproteobacteria</taxon>
        <taxon>Alteromonadales</taxon>
        <taxon>Alteromonadaceae</taxon>
        <taxon>Agaribacter</taxon>
    </lineage>
</organism>
<evidence type="ECO:0000256" key="1">
    <source>
        <dbReference type="ARBA" id="ARBA00004651"/>
    </source>
</evidence>
<feature type="transmembrane region" description="Helical" evidence="8">
    <location>
        <begin position="216"/>
        <end position="236"/>
    </location>
</feature>
<dbReference type="RefSeq" id="WP_284218017.1">
    <property type="nucleotide sequence ID" value="NZ_BSOT01000006.1"/>
</dbReference>
<name>A0AA37T5A1_9ALTE</name>
<reference evidence="9" key="2">
    <citation type="submission" date="2023-01" db="EMBL/GenBank/DDBJ databases">
        <title>Draft genome sequence of Agaribacter marinus strain NBRC 110023.</title>
        <authorList>
            <person name="Sun Q."/>
            <person name="Mori K."/>
        </authorList>
    </citation>
    <scope>NUCLEOTIDE SEQUENCE</scope>
    <source>
        <strain evidence="9">NBRC 110023</strain>
    </source>
</reference>
<dbReference type="InterPro" id="IPR037294">
    <property type="entry name" value="ABC_BtuC-like"/>
</dbReference>
<dbReference type="SUPFAM" id="SSF81345">
    <property type="entry name" value="ABC transporter involved in vitamin B12 uptake, BtuC"/>
    <property type="match status" value="1"/>
</dbReference>